<protein>
    <submittedName>
        <fullName evidence="1">Uncharacterized protein</fullName>
    </submittedName>
</protein>
<dbReference type="EMBL" id="CP097649">
    <property type="protein sequence ID" value="URI15348.1"/>
    <property type="molecule type" value="Genomic_DNA"/>
</dbReference>
<dbReference type="Proteomes" id="UP001055429">
    <property type="component" value="Chromosome"/>
</dbReference>
<keyword evidence="2" id="KW-1185">Reference proteome</keyword>
<proteinExistence type="predicted"/>
<evidence type="ECO:0000313" key="1">
    <source>
        <dbReference type="EMBL" id="URI15348.1"/>
    </source>
</evidence>
<sequence length="90" mass="10118">MREGAYKGHGRITFSDQDHPVRYMLQVYRSGQLLDSDGGLEADHWHVWREAFDAQRVMLTLDDGKVGPVIITQWRPGDAVASFKGAGAFQ</sequence>
<gene>
    <name evidence="1" type="ORF">M8231_16415</name>
</gene>
<reference evidence="1" key="1">
    <citation type="submission" date="2022-05" db="EMBL/GenBank/DDBJ databases">
        <title>Brevundimonas albigilva TT17 genome sequence.</title>
        <authorList>
            <person name="Lee K."/>
            <person name="Son H."/>
        </authorList>
    </citation>
    <scope>NUCLEOTIDE SEQUENCE</scope>
    <source>
        <strain evidence="1">TT17</strain>
    </source>
</reference>
<dbReference type="RefSeq" id="WP_249751706.1">
    <property type="nucleotide sequence ID" value="NZ_CP097298.1"/>
</dbReference>
<accession>A0ABY4SR83</accession>
<organism evidence="1 2">
    <name type="scientific">Brevundimonas albigilva</name>
    <dbReference type="NCBI Taxonomy" id="1312364"/>
    <lineage>
        <taxon>Bacteria</taxon>
        <taxon>Pseudomonadati</taxon>
        <taxon>Pseudomonadota</taxon>
        <taxon>Alphaproteobacteria</taxon>
        <taxon>Caulobacterales</taxon>
        <taxon>Caulobacteraceae</taxon>
        <taxon>Brevundimonas</taxon>
    </lineage>
</organism>
<name>A0ABY4SR83_9CAUL</name>
<evidence type="ECO:0000313" key="2">
    <source>
        <dbReference type="Proteomes" id="UP001055429"/>
    </source>
</evidence>